<feature type="compositionally biased region" description="Gly residues" evidence="2">
    <location>
        <begin position="13"/>
        <end position="22"/>
    </location>
</feature>
<reference evidence="4 5" key="1">
    <citation type="submission" date="2024-10" db="EMBL/GenBank/DDBJ databases">
        <title>The Natural Products Discovery Center: Release of the First 8490 Sequenced Strains for Exploring Actinobacteria Biosynthetic Diversity.</title>
        <authorList>
            <person name="Kalkreuter E."/>
            <person name="Kautsar S.A."/>
            <person name="Yang D."/>
            <person name="Bader C.D."/>
            <person name="Teijaro C.N."/>
            <person name="Fluegel L."/>
            <person name="Davis C.M."/>
            <person name="Simpson J.R."/>
            <person name="Lauterbach L."/>
            <person name="Steele A.D."/>
            <person name="Gui C."/>
            <person name="Meng S."/>
            <person name="Li G."/>
            <person name="Viehrig K."/>
            <person name="Ye F."/>
            <person name="Su P."/>
            <person name="Kiefer A.F."/>
            <person name="Nichols A."/>
            <person name="Cepeda A.J."/>
            <person name="Yan W."/>
            <person name="Fan B."/>
            <person name="Jiang Y."/>
            <person name="Adhikari A."/>
            <person name="Zheng C.-J."/>
            <person name="Schuster L."/>
            <person name="Cowan T.M."/>
            <person name="Smanski M.J."/>
            <person name="Chevrette M.G."/>
            <person name="De Carvalho L.P.S."/>
            <person name="Shen B."/>
        </authorList>
    </citation>
    <scope>NUCLEOTIDE SEQUENCE [LARGE SCALE GENOMIC DNA]</scope>
    <source>
        <strain evidence="4 5">NPDC001650</strain>
    </source>
</reference>
<keyword evidence="5" id="KW-1185">Reference proteome</keyword>
<feature type="domain" description="Xaa-Pro dipeptidyl-peptidase C-terminal" evidence="3">
    <location>
        <begin position="291"/>
        <end position="525"/>
    </location>
</feature>
<organism evidence="4 5">
    <name type="scientific">Streptomyces nondiastaticus</name>
    <dbReference type="NCBI Taxonomy" id="3154512"/>
    <lineage>
        <taxon>Bacteria</taxon>
        <taxon>Bacillati</taxon>
        <taxon>Actinomycetota</taxon>
        <taxon>Actinomycetes</taxon>
        <taxon>Kitasatosporales</taxon>
        <taxon>Streptomycetaceae</taxon>
        <taxon>Streptomyces</taxon>
    </lineage>
</organism>
<sequence>MSLTRRRTAPAAGRGGDTGGRRGIPVPMTDGTALPTDHYHPSRNGPGPTVLVRSPVGRVPMGLIYGQYFARRGFHVIVQETRDVAHGYSVQDPDSEREDGLSTVAWLREQPWFDGTFVMYGASATGYVQWALAHDVPECKAMSVQISASSLADAVYPGGAFALESSLYWCASRDRSRILTLPRRVRRALDSGRPVHELDTVVSGMPMPFFQELLANGEPGSPLRTQLDAAHHLHRTTLPVHFLAGWHDVFLPGQLRDYQALRAAGHRPRLTIGPWYHCDRRLLPVALREAAEFFQSHLTGAPPLRGQPVRIHVTGAKEWREYPDWPPPGTSARPWYLHADGSLRPAPPAHGTPRHYRYDPADPTPVPRGPVIFGDSRPEDCRPLEKRADVLTYTSDPLPAPMELIGPVTADIHLRSSRTHTDCGVRICDVHPDGTSMNVCEGIRRISPGTGGPRDADGVTKVTVDLWPTAHRFPAGHRLRVHLCSGGHPRVARHTGSAALLDTSGILLAAEQEIFHDATRHSVIHLPVSPLPAQGTPPRPGTPGEDEDEEETEPGEWAPDFLRPEPGTW</sequence>
<feature type="region of interest" description="Disordered" evidence="2">
    <location>
        <begin position="1"/>
        <end position="50"/>
    </location>
</feature>
<dbReference type="EMBL" id="JBIAUT010000010">
    <property type="protein sequence ID" value="MFF4219395.1"/>
    <property type="molecule type" value="Genomic_DNA"/>
</dbReference>
<dbReference type="Gene3D" id="2.60.120.260">
    <property type="entry name" value="Galactose-binding domain-like"/>
    <property type="match status" value="1"/>
</dbReference>
<dbReference type="SUPFAM" id="SSF53474">
    <property type="entry name" value="alpha/beta-Hydrolases"/>
    <property type="match status" value="1"/>
</dbReference>
<dbReference type="SMART" id="SM00939">
    <property type="entry name" value="PepX_C"/>
    <property type="match status" value="1"/>
</dbReference>
<evidence type="ECO:0000313" key="4">
    <source>
        <dbReference type="EMBL" id="MFF4219395.1"/>
    </source>
</evidence>
<dbReference type="RefSeq" id="WP_388630863.1">
    <property type="nucleotide sequence ID" value="NZ_JBIAUT010000010.1"/>
</dbReference>
<evidence type="ECO:0000259" key="3">
    <source>
        <dbReference type="SMART" id="SM00939"/>
    </source>
</evidence>
<evidence type="ECO:0000256" key="1">
    <source>
        <dbReference type="ARBA" id="ARBA00022801"/>
    </source>
</evidence>
<accession>A0ABW6U3L3</accession>
<feature type="region of interest" description="Disordered" evidence="2">
    <location>
        <begin position="527"/>
        <end position="569"/>
    </location>
</feature>
<comment type="caution">
    <text evidence="4">The sequence shown here is derived from an EMBL/GenBank/DDBJ whole genome shotgun (WGS) entry which is preliminary data.</text>
</comment>
<keyword evidence="1 4" id="KW-0378">Hydrolase</keyword>
<dbReference type="NCBIfam" id="TIGR00976">
    <property type="entry name" value="CocE_NonD"/>
    <property type="match status" value="1"/>
</dbReference>
<dbReference type="InterPro" id="IPR008979">
    <property type="entry name" value="Galactose-bd-like_sf"/>
</dbReference>
<dbReference type="Pfam" id="PF02129">
    <property type="entry name" value="Peptidase_S15"/>
    <property type="match status" value="1"/>
</dbReference>
<dbReference type="InterPro" id="IPR005674">
    <property type="entry name" value="CocE/Ser_esterase"/>
</dbReference>
<dbReference type="SUPFAM" id="SSF49785">
    <property type="entry name" value="Galactose-binding domain-like"/>
    <property type="match status" value="1"/>
</dbReference>
<name>A0ABW6U3L3_9ACTN</name>
<dbReference type="Gene3D" id="1.10.3020.10">
    <property type="entry name" value="alpha-amino acid ester hydrolase ( Helical cap domain)"/>
    <property type="match status" value="1"/>
</dbReference>
<evidence type="ECO:0000256" key="2">
    <source>
        <dbReference type="SAM" id="MobiDB-lite"/>
    </source>
</evidence>
<dbReference type="GO" id="GO:0016787">
    <property type="term" value="F:hydrolase activity"/>
    <property type="evidence" value="ECO:0007669"/>
    <property type="project" value="UniProtKB-KW"/>
</dbReference>
<dbReference type="InterPro" id="IPR000383">
    <property type="entry name" value="Xaa-Pro-like_dom"/>
</dbReference>
<evidence type="ECO:0000313" key="5">
    <source>
        <dbReference type="Proteomes" id="UP001602123"/>
    </source>
</evidence>
<proteinExistence type="predicted"/>
<dbReference type="Gene3D" id="3.40.50.1820">
    <property type="entry name" value="alpha/beta hydrolase"/>
    <property type="match status" value="1"/>
</dbReference>
<protein>
    <submittedName>
        <fullName evidence="4">CocE/NonD family hydrolase</fullName>
    </submittedName>
</protein>
<dbReference type="InterPro" id="IPR029058">
    <property type="entry name" value="AB_hydrolase_fold"/>
</dbReference>
<gene>
    <name evidence="4" type="ORF">ACFYZM_24370</name>
</gene>
<dbReference type="Proteomes" id="UP001602123">
    <property type="component" value="Unassembled WGS sequence"/>
</dbReference>
<dbReference type="InterPro" id="IPR013736">
    <property type="entry name" value="Xaa-Pro_dipept_C"/>
</dbReference>
<feature type="compositionally biased region" description="Acidic residues" evidence="2">
    <location>
        <begin position="544"/>
        <end position="554"/>
    </location>
</feature>
<dbReference type="Pfam" id="PF08530">
    <property type="entry name" value="PepX_C"/>
    <property type="match status" value="1"/>
</dbReference>
<feature type="region of interest" description="Disordered" evidence="2">
    <location>
        <begin position="344"/>
        <end position="366"/>
    </location>
</feature>